<organism evidence="2 3">
    <name type="scientific">Pyrus ussuriensis x Pyrus communis</name>
    <dbReference type="NCBI Taxonomy" id="2448454"/>
    <lineage>
        <taxon>Eukaryota</taxon>
        <taxon>Viridiplantae</taxon>
        <taxon>Streptophyta</taxon>
        <taxon>Embryophyta</taxon>
        <taxon>Tracheophyta</taxon>
        <taxon>Spermatophyta</taxon>
        <taxon>Magnoliopsida</taxon>
        <taxon>eudicotyledons</taxon>
        <taxon>Gunneridae</taxon>
        <taxon>Pentapetalae</taxon>
        <taxon>rosids</taxon>
        <taxon>fabids</taxon>
        <taxon>Rosales</taxon>
        <taxon>Rosaceae</taxon>
        <taxon>Amygdaloideae</taxon>
        <taxon>Maleae</taxon>
        <taxon>Pyrus</taxon>
    </lineage>
</organism>
<comment type="caution">
    <text evidence="2">The sequence shown here is derived from an EMBL/GenBank/DDBJ whole genome shotgun (WGS) entry which is preliminary data.</text>
</comment>
<reference evidence="2 3" key="1">
    <citation type="submission" date="2019-09" db="EMBL/GenBank/DDBJ databases">
        <authorList>
            <person name="Ou C."/>
        </authorList>
    </citation>
    <scope>NUCLEOTIDE SEQUENCE [LARGE SCALE GENOMIC DNA]</scope>
    <source>
        <strain evidence="2">S2</strain>
        <tissue evidence="2">Leaf</tissue>
    </source>
</reference>
<dbReference type="EMBL" id="SMOL01000402">
    <property type="protein sequence ID" value="KAB2615436.1"/>
    <property type="molecule type" value="Genomic_DNA"/>
</dbReference>
<dbReference type="Proteomes" id="UP000327157">
    <property type="component" value="Chromosome 3"/>
</dbReference>
<protein>
    <submittedName>
        <fullName evidence="2">TMV resistance protein N-like</fullName>
    </submittedName>
</protein>
<keyword evidence="3" id="KW-1185">Reference proteome</keyword>
<evidence type="ECO:0000256" key="1">
    <source>
        <dbReference type="SAM" id="MobiDB-lite"/>
    </source>
</evidence>
<feature type="region of interest" description="Disordered" evidence="1">
    <location>
        <begin position="147"/>
        <end position="176"/>
    </location>
</feature>
<dbReference type="AlphaFoldDB" id="A0A5N5GIR6"/>
<reference evidence="3" key="2">
    <citation type="submission" date="2019-10" db="EMBL/GenBank/DDBJ databases">
        <title>A de novo genome assembly of a pear dwarfing rootstock.</title>
        <authorList>
            <person name="Wang F."/>
            <person name="Wang J."/>
            <person name="Li S."/>
            <person name="Zhang Y."/>
            <person name="Fang M."/>
            <person name="Ma L."/>
            <person name="Zhao Y."/>
            <person name="Jiang S."/>
        </authorList>
    </citation>
    <scope>NUCLEOTIDE SEQUENCE [LARGE SCALE GENOMIC DNA]</scope>
</reference>
<reference evidence="2 3" key="3">
    <citation type="submission" date="2019-11" db="EMBL/GenBank/DDBJ databases">
        <title>A de novo genome assembly of a pear dwarfing rootstock.</title>
        <authorList>
            <person name="Wang F."/>
            <person name="Wang J."/>
            <person name="Li S."/>
            <person name="Zhang Y."/>
            <person name="Fang M."/>
            <person name="Ma L."/>
            <person name="Zhao Y."/>
            <person name="Jiang S."/>
        </authorList>
    </citation>
    <scope>NUCLEOTIDE SEQUENCE [LARGE SCALE GENOMIC DNA]</scope>
    <source>
        <strain evidence="2">S2</strain>
        <tissue evidence="2">Leaf</tissue>
    </source>
</reference>
<gene>
    <name evidence="2" type="ORF">D8674_022024</name>
</gene>
<accession>A0A5N5GIR6</accession>
<sequence length="357" mass="39251">MAQIFRLRPSDRIVDVTHDWAPLSLSTAESSGSSAPLLQLEYKSATLKSYGTFFKDEKTIDALIFQEVVLFGDSKAKVEPKAKTRAPKRARTIVTSKTSKTSTASIVVALVVGMKKQTTSTTKKPITVSLDDPLGVEMQQRVFVEGSGLDSPPLVITPPPPSSKAPSSTQGSGESPPCLILKRDLPRPSFVSGVTEIPIPRLEKKRAKIFATTTSIPTPEIKAAPSVMVEGVRDVPPASSISSLLNLVKKIGQIKTKLRSPSSSSESPLLQNARQIFKDWVKRDFTASFSPKTLYDAEKALIELFKAQLLSKAQYKSFLNFFENLWALRDQHHKAERASNRVKCFQEKHVKSTATLQ</sequence>
<evidence type="ECO:0000313" key="3">
    <source>
        <dbReference type="Proteomes" id="UP000327157"/>
    </source>
</evidence>
<name>A0A5N5GIR6_9ROSA</name>
<evidence type="ECO:0000313" key="2">
    <source>
        <dbReference type="EMBL" id="KAB2615436.1"/>
    </source>
</evidence>
<proteinExistence type="predicted"/>